<evidence type="ECO:0000256" key="3">
    <source>
        <dbReference type="ARBA" id="ARBA00022741"/>
    </source>
</evidence>
<proteinExistence type="inferred from homology"/>
<evidence type="ECO:0000313" key="9">
    <source>
        <dbReference type="EMBL" id="MDX6806070.1"/>
    </source>
</evidence>
<keyword evidence="5 9" id="KW-0067">ATP-binding</keyword>
<dbReference type="SMART" id="SM00382">
    <property type="entry name" value="AAA"/>
    <property type="match status" value="1"/>
</dbReference>
<keyword evidence="10" id="KW-1185">Reference proteome</keyword>
<dbReference type="GO" id="GO:0005524">
    <property type="term" value="F:ATP binding"/>
    <property type="evidence" value="ECO:0007669"/>
    <property type="project" value="UniProtKB-KW"/>
</dbReference>
<evidence type="ECO:0000256" key="2">
    <source>
        <dbReference type="ARBA" id="ARBA00022448"/>
    </source>
</evidence>
<dbReference type="Pfam" id="PF00005">
    <property type="entry name" value="ABC_tran"/>
    <property type="match status" value="1"/>
</dbReference>
<dbReference type="SUPFAM" id="SSF52540">
    <property type="entry name" value="P-loop containing nucleoside triphosphate hydrolases"/>
    <property type="match status" value="1"/>
</dbReference>
<dbReference type="EMBL" id="JAXAFJ010000004">
    <property type="protein sequence ID" value="MDX6806070.1"/>
    <property type="molecule type" value="Genomic_DNA"/>
</dbReference>
<evidence type="ECO:0000256" key="1">
    <source>
        <dbReference type="ARBA" id="ARBA00005417"/>
    </source>
</evidence>
<keyword evidence="6" id="KW-1278">Translocase</keyword>
<evidence type="ECO:0000256" key="5">
    <source>
        <dbReference type="ARBA" id="ARBA00022840"/>
    </source>
</evidence>
<organism evidence="9 10">
    <name type="scientific">Terrihabitans rhizophilus</name>
    <dbReference type="NCBI Taxonomy" id="3092662"/>
    <lineage>
        <taxon>Bacteria</taxon>
        <taxon>Pseudomonadati</taxon>
        <taxon>Pseudomonadota</taxon>
        <taxon>Alphaproteobacteria</taxon>
        <taxon>Hyphomicrobiales</taxon>
        <taxon>Terrihabitans</taxon>
    </lineage>
</organism>
<evidence type="ECO:0000256" key="7">
    <source>
        <dbReference type="ARBA" id="ARBA00023136"/>
    </source>
</evidence>
<dbReference type="InterPro" id="IPR003593">
    <property type="entry name" value="AAA+_ATPase"/>
</dbReference>
<dbReference type="PANTHER" id="PTHR43499:SF1">
    <property type="entry name" value="ABC TRANSPORTER I FAMILY MEMBER 1"/>
    <property type="match status" value="1"/>
</dbReference>
<keyword evidence="3" id="KW-0547">Nucleotide-binding</keyword>
<dbReference type="Gene3D" id="3.40.50.300">
    <property type="entry name" value="P-loop containing nucleotide triphosphate hydrolases"/>
    <property type="match status" value="1"/>
</dbReference>
<name>A0ABU4RR08_9HYPH</name>
<keyword evidence="2" id="KW-0813">Transport</keyword>
<dbReference type="Proteomes" id="UP001274321">
    <property type="component" value="Unassembled WGS sequence"/>
</dbReference>
<accession>A0ABU4RR08</accession>
<gene>
    <name evidence="9" type="primary">ccmA</name>
    <name evidence="9" type="ORF">SCD90_08335</name>
</gene>
<comment type="caution">
    <text evidence="9">The sequence shown here is derived from an EMBL/GenBank/DDBJ whole genome shotgun (WGS) entry which is preliminary data.</text>
</comment>
<evidence type="ECO:0000256" key="4">
    <source>
        <dbReference type="ARBA" id="ARBA00022748"/>
    </source>
</evidence>
<protein>
    <submittedName>
        <fullName evidence="9">Heme ABC exporter ATP-binding protein CcmA</fullName>
    </submittedName>
</protein>
<dbReference type="PANTHER" id="PTHR43499">
    <property type="entry name" value="ABC TRANSPORTER I FAMILY MEMBER 1"/>
    <property type="match status" value="1"/>
</dbReference>
<sequence length="201" mass="20913">MRLKAERLSIERGERLVLRGVSFDLGPGDALVVTGPNGAGKSTLLRALAYLLPADEGRVVLEGMPEETLPAEHVHLLGHADAVKGALTALENLDLWAGLLGGSGSEPSDALEAVGLGHAGDLPASVLSAGQRRRLSMARLLVARRAVWLLDEPATALDTDGLSRLAHLVAGHRSEGGIVVAATHADLGWPGETRMVLGQAV</sequence>
<dbReference type="NCBIfam" id="TIGR01189">
    <property type="entry name" value="ccmA"/>
    <property type="match status" value="1"/>
</dbReference>
<evidence type="ECO:0000256" key="6">
    <source>
        <dbReference type="ARBA" id="ARBA00022967"/>
    </source>
</evidence>
<dbReference type="InterPro" id="IPR027417">
    <property type="entry name" value="P-loop_NTPase"/>
</dbReference>
<comment type="similarity">
    <text evidence="1">Belongs to the ABC transporter superfamily.</text>
</comment>
<dbReference type="InterPro" id="IPR017871">
    <property type="entry name" value="ABC_transporter-like_CS"/>
</dbReference>
<evidence type="ECO:0000259" key="8">
    <source>
        <dbReference type="PROSITE" id="PS50893"/>
    </source>
</evidence>
<evidence type="ECO:0000313" key="10">
    <source>
        <dbReference type="Proteomes" id="UP001274321"/>
    </source>
</evidence>
<keyword evidence="4" id="KW-0201">Cytochrome c-type biogenesis</keyword>
<feature type="domain" description="ABC transporter" evidence="8">
    <location>
        <begin position="3"/>
        <end position="199"/>
    </location>
</feature>
<dbReference type="RefSeq" id="WP_319844197.1">
    <property type="nucleotide sequence ID" value="NZ_JAXAFJ010000004.1"/>
</dbReference>
<reference evidence="9 10" key="1">
    <citation type="submission" date="2023-11" db="EMBL/GenBank/DDBJ databases">
        <authorList>
            <person name="Bao R."/>
        </authorList>
    </citation>
    <scope>NUCLEOTIDE SEQUENCE [LARGE SCALE GENOMIC DNA]</scope>
    <source>
        <strain evidence="9 10">PJ23</strain>
    </source>
</reference>
<dbReference type="PROSITE" id="PS50893">
    <property type="entry name" value="ABC_TRANSPORTER_2"/>
    <property type="match status" value="1"/>
</dbReference>
<dbReference type="PROSITE" id="PS00211">
    <property type="entry name" value="ABC_TRANSPORTER_1"/>
    <property type="match status" value="1"/>
</dbReference>
<keyword evidence="7" id="KW-0472">Membrane</keyword>
<dbReference type="InterPro" id="IPR003439">
    <property type="entry name" value="ABC_transporter-like_ATP-bd"/>
</dbReference>
<dbReference type="InterPro" id="IPR005895">
    <property type="entry name" value="ABC_transptr_haem_export_CcmA"/>
</dbReference>